<keyword evidence="6" id="KW-1185">Reference proteome</keyword>
<dbReference type="PANTHER" id="PTHR10782:SF102">
    <property type="entry name" value="E3 SUMO-PROTEIN LIGASE SIZ1"/>
    <property type="match status" value="1"/>
</dbReference>
<feature type="domain" description="SAP" evidence="4">
    <location>
        <begin position="3"/>
        <end position="37"/>
    </location>
</feature>
<dbReference type="Pfam" id="PF00628">
    <property type="entry name" value="PHD"/>
    <property type="match status" value="1"/>
</dbReference>
<proteinExistence type="predicted"/>
<reference evidence="5 6" key="1">
    <citation type="journal article" date="2021" name="Nat. Plants">
        <title>The Taxus genome provides insights into paclitaxel biosynthesis.</title>
        <authorList>
            <person name="Xiong X."/>
            <person name="Gou J."/>
            <person name="Liao Q."/>
            <person name="Li Y."/>
            <person name="Zhou Q."/>
            <person name="Bi G."/>
            <person name="Li C."/>
            <person name="Du R."/>
            <person name="Wang X."/>
            <person name="Sun T."/>
            <person name="Guo L."/>
            <person name="Liang H."/>
            <person name="Lu P."/>
            <person name="Wu Y."/>
            <person name="Zhang Z."/>
            <person name="Ro D.K."/>
            <person name="Shang Y."/>
            <person name="Huang S."/>
            <person name="Yan J."/>
        </authorList>
    </citation>
    <scope>NUCLEOTIDE SEQUENCE [LARGE SCALE GENOMIC DNA]</scope>
    <source>
        <strain evidence="5">Ta-2019</strain>
    </source>
</reference>
<keyword evidence="2" id="KW-0863">Zinc-finger</keyword>
<dbReference type="PROSITE" id="PS50800">
    <property type="entry name" value="SAP"/>
    <property type="match status" value="1"/>
</dbReference>
<feature type="non-terminal residue" evidence="5">
    <location>
        <position position="193"/>
    </location>
</feature>
<sequence>DKLLTFRLIELKDVLGRIGMTKQGKKQVLVNRVMNLLAPSDLQGSKCNGGGGKKIAAGREEVARIIDDMFRKMKGCAAKDLATKGRNMPKSLATVDEDKYGEICVTEAKTRCPCGSSVDYDIMIQCDDNKCKVWQHLACVIIPENAGEGVQAEVPTLFYCEACRINRADPFCMTVSQPVLPTKLTTSFVSEDG</sequence>
<dbReference type="PANTHER" id="PTHR10782">
    <property type="entry name" value="ZINC FINGER MIZ DOMAIN-CONTAINING PROTEIN"/>
    <property type="match status" value="1"/>
</dbReference>
<keyword evidence="3" id="KW-0862">Zinc</keyword>
<dbReference type="GO" id="GO:0061665">
    <property type="term" value="F:SUMO ligase activity"/>
    <property type="evidence" value="ECO:0007669"/>
    <property type="project" value="TreeGrafter"/>
</dbReference>
<evidence type="ECO:0000256" key="1">
    <source>
        <dbReference type="ARBA" id="ARBA00022723"/>
    </source>
</evidence>
<dbReference type="GO" id="GO:0008270">
    <property type="term" value="F:zinc ion binding"/>
    <property type="evidence" value="ECO:0007669"/>
    <property type="project" value="UniProtKB-KW"/>
</dbReference>
<dbReference type="SUPFAM" id="SSF68906">
    <property type="entry name" value="SAP domain"/>
    <property type="match status" value="1"/>
</dbReference>
<dbReference type="InterPro" id="IPR011011">
    <property type="entry name" value="Znf_FYVE_PHD"/>
</dbReference>
<dbReference type="Gene3D" id="1.10.720.30">
    <property type="entry name" value="SAP domain"/>
    <property type="match status" value="1"/>
</dbReference>
<dbReference type="Proteomes" id="UP000824469">
    <property type="component" value="Unassembled WGS sequence"/>
</dbReference>
<dbReference type="GO" id="GO:0000785">
    <property type="term" value="C:chromatin"/>
    <property type="evidence" value="ECO:0007669"/>
    <property type="project" value="TreeGrafter"/>
</dbReference>
<dbReference type="InterPro" id="IPR013083">
    <property type="entry name" value="Znf_RING/FYVE/PHD"/>
</dbReference>
<evidence type="ECO:0000313" key="5">
    <source>
        <dbReference type="EMBL" id="KAH9325723.1"/>
    </source>
</evidence>
<dbReference type="InterPro" id="IPR019786">
    <property type="entry name" value="Zinc_finger_PHD-type_CS"/>
</dbReference>
<dbReference type="InterPro" id="IPR003034">
    <property type="entry name" value="SAP_dom"/>
</dbReference>
<dbReference type="CDD" id="cd15570">
    <property type="entry name" value="PHD_Bye1p_SIZ1_like"/>
    <property type="match status" value="1"/>
</dbReference>
<organism evidence="5 6">
    <name type="scientific">Taxus chinensis</name>
    <name type="common">Chinese yew</name>
    <name type="synonym">Taxus wallichiana var. chinensis</name>
    <dbReference type="NCBI Taxonomy" id="29808"/>
    <lineage>
        <taxon>Eukaryota</taxon>
        <taxon>Viridiplantae</taxon>
        <taxon>Streptophyta</taxon>
        <taxon>Embryophyta</taxon>
        <taxon>Tracheophyta</taxon>
        <taxon>Spermatophyta</taxon>
        <taxon>Pinopsida</taxon>
        <taxon>Pinidae</taxon>
        <taxon>Conifers II</taxon>
        <taxon>Cupressales</taxon>
        <taxon>Taxaceae</taxon>
        <taxon>Taxus</taxon>
    </lineage>
</organism>
<dbReference type="Gene3D" id="3.30.40.10">
    <property type="entry name" value="Zinc/RING finger domain, C3HC4 (zinc finger)"/>
    <property type="match status" value="1"/>
</dbReference>
<dbReference type="SUPFAM" id="SSF57903">
    <property type="entry name" value="FYVE/PHD zinc finger"/>
    <property type="match status" value="1"/>
</dbReference>
<dbReference type="InterPro" id="IPR036361">
    <property type="entry name" value="SAP_dom_sf"/>
</dbReference>
<name>A0AA38GP03_TAXCH</name>
<accession>A0AA38GP03</accession>
<dbReference type="EMBL" id="JAHRHJ020000002">
    <property type="protein sequence ID" value="KAH9325723.1"/>
    <property type="molecule type" value="Genomic_DNA"/>
</dbReference>
<dbReference type="Pfam" id="PF02037">
    <property type="entry name" value="SAP"/>
    <property type="match status" value="1"/>
</dbReference>
<dbReference type="InterPro" id="IPR001965">
    <property type="entry name" value="Znf_PHD"/>
</dbReference>
<gene>
    <name evidence="5" type="ORF">KI387_005901</name>
</gene>
<evidence type="ECO:0000256" key="2">
    <source>
        <dbReference type="ARBA" id="ARBA00022771"/>
    </source>
</evidence>
<protein>
    <recommendedName>
        <fullName evidence="4">SAP domain-containing protein</fullName>
    </recommendedName>
</protein>
<dbReference type="PROSITE" id="PS01359">
    <property type="entry name" value="ZF_PHD_1"/>
    <property type="match status" value="1"/>
</dbReference>
<comment type="caution">
    <text evidence="5">The sequence shown here is derived from an EMBL/GenBank/DDBJ whole genome shotgun (WGS) entry which is preliminary data.</text>
</comment>
<keyword evidence="1" id="KW-0479">Metal-binding</keyword>
<evidence type="ECO:0000256" key="3">
    <source>
        <dbReference type="ARBA" id="ARBA00022833"/>
    </source>
</evidence>
<dbReference type="OMA" id="CEACRIN"/>
<dbReference type="SMART" id="SM00249">
    <property type="entry name" value="PHD"/>
    <property type="match status" value="1"/>
</dbReference>
<dbReference type="AlphaFoldDB" id="A0AA38GP03"/>
<dbReference type="GO" id="GO:0016925">
    <property type="term" value="P:protein sumoylation"/>
    <property type="evidence" value="ECO:0007669"/>
    <property type="project" value="TreeGrafter"/>
</dbReference>
<evidence type="ECO:0000313" key="6">
    <source>
        <dbReference type="Proteomes" id="UP000824469"/>
    </source>
</evidence>
<dbReference type="InterPro" id="IPR019787">
    <property type="entry name" value="Znf_PHD-finger"/>
</dbReference>
<evidence type="ECO:0000259" key="4">
    <source>
        <dbReference type="PROSITE" id="PS50800"/>
    </source>
</evidence>